<feature type="domain" description="Spermatogenesis-associated protein 20-like TRX" evidence="1">
    <location>
        <begin position="3"/>
        <end position="164"/>
    </location>
</feature>
<organism evidence="2 3">
    <name type="scientific">Fumia xinanensis</name>
    <dbReference type="NCBI Taxonomy" id="2763659"/>
    <lineage>
        <taxon>Bacteria</taxon>
        <taxon>Bacillati</taxon>
        <taxon>Bacillota</taxon>
        <taxon>Clostridia</taxon>
        <taxon>Eubacteriales</taxon>
        <taxon>Oscillospiraceae</taxon>
        <taxon>Fumia</taxon>
    </lineage>
</organism>
<dbReference type="InterPro" id="IPR012341">
    <property type="entry name" value="6hp_glycosidase-like_sf"/>
</dbReference>
<reference evidence="2" key="1">
    <citation type="submission" date="2020-08" db="EMBL/GenBank/DDBJ databases">
        <title>Genome public.</title>
        <authorList>
            <person name="Liu C."/>
            <person name="Sun Q."/>
        </authorList>
    </citation>
    <scope>NUCLEOTIDE SEQUENCE</scope>
    <source>
        <strain evidence="2">NSJ-33</strain>
    </source>
</reference>
<evidence type="ECO:0000259" key="1">
    <source>
        <dbReference type="Pfam" id="PF03190"/>
    </source>
</evidence>
<dbReference type="Pfam" id="PF03190">
    <property type="entry name" value="Thioredox_DsbH"/>
    <property type="match status" value="1"/>
</dbReference>
<dbReference type="InterPro" id="IPR004879">
    <property type="entry name" value="Ssp411-like_TRX"/>
</dbReference>
<dbReference type="AlphaFoldDB" id="A0A926I7S0"/>
<dbReference type="PANTHER" id="PTHR42899:SF1">
    <property type="entry name" value="SPERMATOGENESIS-ASSOCIATED PROTEIN 20"/>
    <property type="match status" value="1"/>
</dbReference>
<dbReference type="Gene3D" id="1.50.10.10">
    <property type="match status" value="2"/>
</dbReference>
<dbReference type="SUPFAM" id="SSF52833">
    <property type="entry name" value="Thioredoxin-like"/>
    <property type="match status" value="1"/>
</dbReference>
<dbReference type="InterPro" id="IPR036249">
    <property type="entry name" value="Thioredoxin-like_sf"/>
</dbReference>
<dbReference type="RefSeq" id="WP_249295138.1">
    <property type="nucleotide sequence ID" value="NZ_JACRSV010000002.1"/>
</dbReference>
<dbReference type="Proteomes" id="UP000610760">
    <property type="component" value="Unassembled WGS sequence"/>
</dbReference>
<dbReference type="PIRSF" id="PIRSF006402">
    <property type="entry name" value="UCP006402_thioredoxin"/>
    <property type="match status" value="1"/>
</dbReference>
<gene>
    <name evidence="2" type="ORF">H8710_08710</name>
</gene>
<dbReference type="InterPro" id="IPR008928">
    <property type="entry name" value="6-hairpin_glycosidase_sf"/>
</dbReference>
<sequence>MLKNHLKEETSPYLLQHADNPVDWYPWCDEAFKLAREKDLPVFLSIGYSTCHWCHVMAHESFEDPQIAEILNRNFISIKVDKEERPDIDSIYMTVCQALTGSGGWPTSIFMTPEQKPFFAGTYFPKTARYGTVGFGELLRAISEKWRTERQALLKSSEDIVSFLNRQAEEPGESDKNLLDSACELYQNSFDETYGGFGEAPKFPTPHNLLFLLTYYQKTGQAQALHMVEATLEQMHRGGLFDHIGYGFSRYSTDRYFLAPHFEKMLYDNGLLIMAYSKAYTVTQKEYYRDVAEKTASYILREMTDPDGGFYSAQDADSEGVEGKYYLFEPKEIISLLGKETGNAFCRFYDITEKGNFEGKSIPNLLGNPHPSNRFEQHLPQVYEYRKKRYRLHLDDKILTAWNGLMIAALSQLYRVTADATYLEAALNAQKFIEKNLCQGETLYVSYREGKTGQKGFLDDYAFYIFALVALYEATLDQSFLRKARRFCEKAEADFFDQEQGGFWLTGRENERLILRPKETYDGAVPSGNSVMAYNLVRLHLVTADRWFGDLAERQLSFLSGSARHYPAGYSMFLTALSDALDEPEKIVIAIGENGIPDGLSCKISLGAAVTVLDAPTEQYRLLDHQTTYYICRNRACLPPVNEI</sequence>
<dbReference type="CDD" id="cd02955">
    <property type="entry name" value="SSP411"/>
    <property type="match status" value="1"/>
</dbReference>
<protein>
    <submittedName>
        <fullName evidence="2">Thioredoxin domain-containing protein</fullName>
    </submittedName>
</protein>
<name>A0A926I7S0_9FIRM</name>
<comment type="caution">
    <text evidence="2">The sequence shown here is derived from an EMBL/GenBank/DDBJ whole genome shotgun (WGS) entry which is preliminary data.</text>
</comment>
<proteinExistence type="predicted"/>
<dbReference type="SUPFAM" id="SSF48208">
    <property type="entry name" value="Six-hairpin glycosidases"/>
    <property type="match status" value="1"/>
</dbReference>
<evidence type="ECO:0000313" key="2">
    <source>
        <dbReference type="EMBL" id="MBC8560147.1"/>
    </source>
</evidence>
<evidence type="ECO:0000313" key="3">
    <source>
        <dbReference type="Proteomes" id="UP000610760"/>
    </source>
</evidence>
<keyword evidence="3" id="KW-1185">Reference proteome</keyword>
<dbReference type="Gene3D" id="3.40.30.10">
    <property type="entry name" value="Glutaredoxin"/>
    <property type="match status" value="1"/>
</dbReference>
<dbReference type="EMBL" id="JACRSV010000002">
    <property type="protein sequence ID" value="MBC8560147.1"/>
    <property type="molecule type" value="Genomic_DNA"/>
</dbReference>
<dbReference type="InterPro" id="IPR024705">
    <property type="entry name" value="Ssp411"/>
</dbReference>
<accession>A0A926I7S0</accession>
<dbReference type="PANTHER" id="PTHR42899">
    <property type="entry name" value="SPERMATOGENESIS-ASSOCIATED PROTEIN 20"/>
    <property type="match status" value="1"/>
</dbReference>
<dbReference type="GO" id="GO:0005975">
    <property type="term" value="P:carbohydrate metabolic process"/>
    <property type="evidence" value="ECO:0007669"/>
    <property type="project" value="InterPro"/>
</dbReference>